<dbReference type="Pfam" id="PF10106">
    <property type="entry name" value="DUF2345"/>
    <property type="match status" value="1"/>
</dbReference>
<gene>
    <name evidence="2" type="ORF">METZ01_LOCUS241860</name>
</gene>
<dbReference type="AlphaFoldDB" id="A0A382HNX2"/>
<sequence>QEWATVQYASPFAGAISQDEAEGKSVMFDSSAGDYNSVFTSYGMWFPQVKINNKVIVFFAENDFEKGYYFANCLPDYQNHTLPGLASSKKKTGGSGGLSALISAGPTAGGGGEDGNVVGAERGIVMPGEVPPGVEGDTAGAERVPHPLTNALKAQGLDKDHIRGHSSSSARRDLTSKCFGILTPGQHQFVMDDDADQPLIRLRTSNGSQILINDAGDGFIYFITKNGKSWLNMHGDGTIDVYSAKDISFTAENNINFFAQKEININANQNLGIVSTTGNVQIETKQKDVMLLAQESMKIASGTKTIELQCPANIVLAGAKVDLMPAAPPGGKIEPLEPTNLPGDQGSAFVKRLPEQEPWKGHIDLGEEAMVIDGYS</sequence>
<accession>A0A382HNX2</accession>
<evidence type="ECO:0000313" key="2">
    <source>
        <dbReference type="EMBL" id="SVB89006.1"/>
    </source>
</evidence>
<dbReference type="InterPro" id="IPR018769">
    <property type="entry name" value="VgrG2_DUF2345"/>
</dbReference>
<dbReference type="EMBL" id="UINC01062408">
    <property type="protein sequence ID" value="SVB89006.1"/>
    <property type="molecule type" value="Genomic_DNA"/>
</dbReference>
<name>A0A382HNX2_9ZZZZ</name>
<organism evidence="2">
    <name type="scientific">marine metagenome</name>
    <dbReference type="NCBI Taxonomy" id="408172"/>
    <lineage>
        <taxon>unclassified sequences</taxon>
        <taxon>metagenomes</taxon>
        <taxon>ecological metagenomes</taxon>
    </lineage>
</organism>
<feature type="non-terminal residue" evidence="2">
    <location>
        <position position="1"/>
    </location>
</feature>
<feature type="domain" description="DUF2345" evidence="1">
    <location>
        <begin position="232"/>
        <end position="320"/>
    </location>
</feature>
<protein>
    <recommendedName>
        <fullName evidence="1">DUF2345 domain-containing protein</fullName>
    </recommendedName>
</protein>
<proteinExistence type="predicted"/>
<reference evidence="2" key="1">
    <citation type="submission" date="2018-05" db="EMBL/GenBank/DDBJ databases">
        <authorList>
            <person name="Lanie J.A."/>
            <person name="Ng W.-L."/>
            <person name="Kazmierczak K.M."/>
            <person name="Andrzejewski T.M."/>
            <person name="Davidsen T.M."/>
            <person name="Wayne K.J."/>
            <person name="Tettelin H."/>
            <person name="Glass J.I."/>
            <person name="Rusch D."/>
            <person name="Podicherti R."/>
            <person name="Tsui H.-C.T."/>
            <person name="Winkler M.E."/>
        </authorList>
    </citation>
    <scope>NUCLEOTIDE SEQUENCE</scope>
</reference>
<evidence type="ECO:0000259" key="1">
    <source>
        <dbReference type="Pfam" id="PF10106"/>
    </source>
</evidence>